<evidence type="ECO:0000256" key="1">
    <source>
        <dbReference type="SAM" id="Phobius"/>
    </source>
</evidence>
<keyword evidence="3" id="KW-1185">Reference proteome</keyword>
<keyword evidence="1" id="KW-0812">Transmembrane</keyword>
<evidence type="ECO:0000313" key="3">
    <source>
        <dbReference type="Proteomes" id="UP001153954"/>
    </source>
</evidence>
<accession>A0AAU9V0I6</accession>
<reference evidence="2" key="1">
    <citation type="submission" date="2022-03" db="EMBL/GenBank/DDBJ databases">
        <authorList>
            <person name="Tunstrom K."/>
        </authorList>
    </citation>
    <scope>NUCLEOTIDE SEQUENCE</scope>
</reference>
<dbReference type="EMBL" id="CAKOGL010000028">
    <property type="protein sequence ID" value="CAH2105440.1"/>
    <property type="molecule type" value="Genomic_DNA"/>
</dbReference>
<evidence type="ECO:0000313" key="2">
    <source>
        <dbReference type="EMBL" id="CAH2105440.1"/>
    </source>
</evidence>
<protein>
    <submittedName>
        <fullName evidence="2">Uncharacterized protein</fullName>
    </submittedName>
</protein>
<keyword evidence="1" id="KW-0472">Membrane</keyword>
<dbReference type="AlphaFoldDB" id="A0AAU9V0I6"/>
<sequence length="153" mass="18096">MEKVKICAFFSILIISILCFGDQTIKLFIYRNTFKHNQESSNSIRVRRQITNQTFRETDMRSTNANEFKNISNSNNTLDEKFELIQRFKKMWPVSTWKMSGYFTEDYLDLINKHWLQFPPPSEAAQKSLGAFYLLFATVGCWGNVMVIFMYLK</sequence>
<gene>
    <name evidence="2" type="ORF">EEDITHA_LOCUS19695</name>
</gene>
<dbReference type="Proteomes" id="UP001153954">
    <property type="component" value="Unassembled WGS sequence"/>
</dbReference>
<keyword evidence="1" id="KW-1133">Transmembrane helix</keyword>
<feature type="transmembrane region" description="Helical" evidence="1">
    <location>
        <begin position="131"/>
        <end position="152"/>
    </location>
</feature>
<comment type="caution">
    <text evidence="2">The sequence shown here is derived from an EMBL/GenBank/DDBJ whole genome shotgun (WGS) entry which is preliminary data.</text>
</comment>
<name>A0AAU9V0I6_EUPED</name>
<proteinExistence type="predicted"/>
<organism evidence="2 3">
    <name type="scientific">Euphydryas editha</name>
    <name type="common">Edith's checkerspot</name>
    <dbReference type="NCBI Taxonomy" id="104508"/>
    <lineage>
        <taxon>Eukaryota</taxon>
        <taxon>Metazoa</taxon>
        <taxon>Ecdysozoa</taxon>
        <taxon>Arthropoda</taxon>
        <taxon>Hexapoda</taxon>
        <taxon>Insecta</taxon>
        <taxon>Pterygota</taxon>
        <taxon>Neoptera</taxon>
        <taxon>Endopterygota</taxon>
        <taxon>Lepidoptera</taxon>
        <taxon>Glossata</taxon>
        <taxon>Ditrysia</taxon>
        <taxon>Papilionoidea</taxon>
        <taxon>Nymphalidae</taxon>
        <taxon>Nymphalinae</taxon>
        <taxon>Euphydryas</taxon>
    </lineage>
</organism>